<dbReference type="SUPFAM" id="SSF48264">
    <property type="entry name" value="Cytochrome P450"/>
    <property type="match status" value="1"/>
</dbReference>
<evidence type="ECO:0000313" key="15">
    <source>
        <dbReference type="EMBL" id="KAH7964220.1"/>
    </source>
</evidence>
<evidence type="ECO:0000256" key="12">
    <source>
        <dbReference type="ARBA" id="ARBA00023136"/>
    </source>
</evidence>
<evidence type="ECO:0000256" key="2">
    <source>
        <dbReference type="ARBA" id="ARBA00004174"/>
    </source>
</evidence>
<evidence type="ECO:0000256" key="8">
    <source>
        <dbReference type="ARBA" id="ARBA00022848"/>
    </source>
</evidence>
<dbReference type="GO" id="GO:0005789">
    <property type="term" value="C:endoplasmic reticulum membrane"/>
    <property type="evidence" value="ECO:0007669"/>
    <property type="project" value="UniProtKB-SubCell"/>
</dbReference>
<evidence type="ECO:0000256" key="14">
    <source>
        <dbReference type="RuleBase" id="RU000461"/>
    </source>
</evidence>
<keyword evidence="6 13" id="KW-0479">Metal-binding</keyword>
<dbReference type="GO" id="GO:0005506">
    <property type="term" value="F:iron ion binding"/>
    <property type="evidence" value="ECO:0007669"/>
    <property type="project" value="InterPro"/>
</dbReference>
<protein>
    <recommendedName>
        <fullName evidence="17">Cytochrome</fullName>
    </recommendedName>
</protein>
<keyword evidence="16" id="KW-1185">Reference proteome</keyword>
<organism evidence="15 16">
    <name type="scientific">Rhipicephalus microplus</name>
    <name type="common">Cattle tick</name>
    <name type="synonym">Boophilus microplus</name>
    <dbReference type="NCBI Taxonomy" id="6941"/>
    <lineage>
        <taxon>Eukaryota</taxon>
        <taxon>Metazoa</taxon>
        <taxon>Ecdysozoa</taxon>
        <taxon>Arthropoda</taxon>
        <taxon>Chelicerata</taxon>
        <taxon>Arachnida</taxon>
        <taxon>Acari</taxon>
        <taxon>Parasitiformes</taxon>
        <taxon>Ixodida</taxon>
        <taxon>Ixodoidea</taxon>
        <taxon>Ixodidae</taxon>
        <taxon>Rhipicephalinae</taxon>
        <taxon>Rhipicephalus</taxon>
        <taxon>Boophilus</taxon>
    </lineage>
</organism>
<evidence type="ECO:0000256" key="10">
    <source>
        <dbReference type="ARBA" id="ARBA00023004"/>
    </source>
</evidence>
<dbReference type="Pfam" id="PF00067">
    <property type="entry name" value="p450"/>
    <property type="match status" value="1"/>
</dbReference>
<evidence type="ECO:0000256" key="5">
    <source>
        <dbReference type="ARBA" id="ARBA00022617"/>
    </source>
</evidence>
<dbReference type="PANTHER" id="PTHR24292">
    <property type="entry name" value="CYTOCHROME P450"/>
    <property type="match status" value="1"/>
</dbReference>
<dbReference type="InterPro" id="IPR002401">
    <property type="entry name" value="Cyt_P450_E_grp-I"/>
</dbReference>
<sequence>MKIPAGTSIVIPNHHLSHDPNFWEQPEVFDPERFSPQNKGLVDPVVYQPFGQGPRNCVGMRFAQLEMKLTMAKLLAKYKLLLDERHIKEKNLELESTFIFAMPKDGIWLKIEKVI</sequence>
<reference evidence="15" key="1">
    <citation type="journal article" date="2020" name="Cell">
        <title>Large-Scale Comparative Analyses of Tick Genomes Elucidate Their Genetic Diversity and Vector Capacities.</title>
        <authorList>
            <consortium name="Tick Genome and Microbiome Consortium (TIGMIC)"/>
            <person name="Jia N."/>
            <person name="Wang J."/>
            <person name="Shi W."/>
            <person name="Du L."/>
            <person name="Sun Y."/>
            <person name="Zhan W."/>
            <person name="Jiang J.F."/>
            <person name="Wang Q."/>
            <person name="Zhang B."/>
            <person name="Ji P."/>
            <person name="Bell-Sakyi L."/>
            <person name="Cui X.M."/>
            <person name="Yuan T.T."/>
            <person name="Jiang B.G."/>
            <person name="Yang W.F."/>
            <person name="Lam T.T."/>
            <person name="Chang Q.C."/>
            <person name="Ding S.J."/>
            <person name="Wang X.J."/>
            <person name="Zhu J.G."/>
            <person name="Ruan X.D."/>
            <person name="Zhao L."/>
            <person name="Wei J.T."/>
            <person name="Ye R.Z."/>
            <person name="Que T.C."/>
            <person name="Du C.H."/>
            <person name="Zhou Y.H."/>
            <person name="Cheng J.X."/>
            <person name="Dai P.F."/>
            <person name="Guo W.B."/>
            <person name="Han X.H."/>
            <person name="Huang E.J."/>
            <person name="Li L.F."/>
            <person name="Wei W."/>
            <person name="Gao Y.C."/>
            <person name="Liu J.Z."/>
            <person name="Shao H.Z."/>
            <person name="Wang X."/>
            <person name="Wang C.C."/>
            <person name="Yang T.C."/>
            <person name="Huo Q.B."/>
            <person name="Li W."/>
            <person name="Chen H.Y."/>
            <person name="Chen S.E."/>
            <person name="Zhou L.G."/>
            <person name="Ni X.B."/>
            <person name="Tian J.H."/>
            <person name="Sheng Y."/>
            <person name="Liu T."/>
            <person name="Pan Y.S."/>
            <person name="Xia L.Y."/>
            <person name="Li J."/>
            <person name="Zhao F."/>
            <person name="Cao W.C."/>
        </authorList>
    </citation>
    <scope>NUCLEOTIDE SEQUENCE</scope>
    <source>
        <strain evidence="15">Rmic-2018</strain>
    </source>
</reference>
<dbReference type="InterPro" id="IPR001128">
    <property type="entry name" value="Cyt_P450"/>
</dbReference>
<dbReference type="EMBL" id="JABSTU010004120">
    <property type="protein sequence ID" value="KAH7964220.1"/>
    <property type="molecule type" value="Genomic_DNA"/>
</dbReference>
<accession>A0A9J6CZX0</accession>
<dbReference type="InterPro" id="IPR036396">
    <property type="entry name" value="Cyt_P450_sf"/>
</dbReference>
<comment type="caution">
    <text evidence="15">The sequence shown here is derived from an EMBL/GenBank/DDBJ whole genome shotgun (WGS) entry which is preliminary data.</text>
</comment>
<dbReference type="InterPro" id="IPR050476">
    <property type="entry name" value="Insect_CytP450_Detox"/>
</dbReference>
<evidence type="ECO:0000313" key="16">
    <source>
        <dbReference type="Proteomes" id="UP000821866"/>
    </source>
</evidence>
<dbReference type="Proteomes" id="UP000821866">
    <property type="component" value="Unassembled WGS sequence"/>
</dbReference>
<keyword evidence="9 14" id="KW-0560">Oxidoreductase</keyword>
<reference evidence="15" key="2">
    <citation type="submission" date="2021-09" db="EMBL/GenBank/DDBJ databases">
        <authorList>
            <person name="Jia N."/>
            <person name="Wang J."/>
            <person name="Shi W."/>
            <person name="Du L."/>
            <person name="Sun Y."/>
            <person name="Zhan W."/>
            <person name="Jiang J."/>
            <person name="Wang Q."/>
            <person name="Zhang B."/>
            <person name="Ji P."/>
            <person name="Sakyi L.B."/>
            <person name="Cui X."/>
            <person name="Yuan T."/>
            <person name="Jiang B."/>
            <person name="Yang W."/>
            <person name="Lam T.T.-Y."/>
            <person name="Chang Q."/>
            <person name="Ding S."/>
            <person name="Wang X."/>
            <person name="Zhu J."/>
            <person name="Ruan X."/>
            <person name="Zhao L."/>
            <person name="Wei J."/>
            <person name="Que T."/>
            <person name="Du C."/>
            <person name="Cheng J."/>
            <person name="Dai P."/>
            <person name="Han X."/>
            <person name="Huang E."/>
            <person name="Gao Y."/>
            <person name="Liu J."/>
            <person name="Shao H."/>
            <person name="Ye R."/>
            <person name="Li L."/>
            <person name="Wei W."/>
            <person name="Wang X."/>
            <person name="Wang C."/>
            <person name="Huo Q."/>
            <person name="Li W."/>
            <person name="Guo W."/>
            <person name="Chen H."/>
            <person name="Chen S."/>
            <person name="Zhou L."/>
            <person name="Zhou L."/>
            <person name="Ni X."/>
            <person name="Tian J."/>
            <person name="Zhou Y."/>
            <person name="Sheng Y."/>
            <person name="Liu T."/>
            <person name="Pan Y."/>
            <person name="Xia L."/>
            <person name="Li J."/>
            <person name="Zhao F."/>
            <person name="Cao W."/>
        </authorList>
    </citation>
    <scope>NUCLEOTIDE SEQUENCE</scope>
    <source>
        <strain evidence="15">Rmic-2018</strain>
        <tissue evidence="15">Larvae</tissue>
    </source>
</reference>
<keyword evidence="5 13" id="KW-0349">Heme</keyword>
<evidence type="ECO:0000256" key="3">
    <source>
        <dbReference type="ARBA" id="ARBA00004406"/>
    </source>
</evidence>
<evidence type="ECO:0000256" key="11">
    <source>
        <dbReference type="ARBA" id="ARBA00023033"/>
    </source>
</evidence>
<keyword evidence="8" id="KW-0492">Microsome</keyword>
<evidence type="ECO:0000256" key="4">
    <source>
        <dbReference type="ARBA" id="ARBA00010617"/>
    </source>
</evidence>
<dbReference type="GO" id="GO:0004497">
    <property type="term" value="F:monooxygenase activity"/>
    <property type="evidence" value="ECO:0007669"/>
    <property type="project" value="UniProtKB-KW"/>
</dbReference>
<evidence type="ECO:0000256" key="7">
    <source>
        <dbReference type="ARBA" id="ARBA00022824"/>
    </source>
</evidence>
<evidence type="ECO:0000256" key="1">
    <source>
        <dbReference type="ARBA" id="ARBA00001971"/>
    </source>
</evidence>
<dbReference type="PRINTS" id="PR00463">
    <property type="entry name" value="EP450I"/>
</dbReference>
<dbReference type="GO" id="GO:0016705">
    <property type="term" value="F:oxidoreductase activity, acting on paired donors, with incorporation or reduction of molecular oxygen"/>
    <property type="evidence" value="ECO:0007669"/>
    <property type="project" value="InterPro"/>
</dbReference>
<keyword evidence="11 14" id="KW-0503">Monooxygenase</keyword>
<evidence type="ECO:0000256" key="6">
    <source>
        <dbReference type="ARBA" id="ARBA00022723"/>
    </source>
</evidence>
<comment type="subcellular location">
    <subcellularLocation>
        <location evidence="3">Endoplasmic reticulum membrane</location>
        <topology evidence="3">Peripheral membrane protein</topology>
    </subcellularLocation>
    <subcellularLocation>
        <location evidence="2">Microsome membrane</location>
        <topology evidence="2">Peripheral membrane protein</topology>
    </subcellularLocation>
</comment>
<dbReference type="AlphaFoldDB" id="A0A9J6CZX0"/>
<dbReference type="VEuPathDB" id="VectorBase:LOC119185751"/>
<evidence type="ECO:0008006" key="17">
    <source>
        <dbReference type="Google" id="ProtNLM"/>
    </source>
</evidence>
<comment type="similarity">
    <text evidence="4 14">Belongs to the cytochrome P450 family.</text>
</comment>
<dbReference type="GO" id="GO:0020037">
    <property type="term" value="F:heme binding"/>
    <property type="evidence" value="ECO:0007669"/>
    <property type="project" value="InterPro"/>
</dbReference>
<keyword evidence="7" id="KW-0256">Endoplasmic reticulum</keyword>
<proteinExistence type="inferred from homology"/>
<evidence type="ECO:0000256" key="13">
    <source>
        <dbReference type="PIRSR" id="PIRSR602401-1"/>
    </source>
</evidence>
<name>A0A9J6CZX0_RHIMP</name>
<dbReference type="PROSITE" id="PS00086">
    <property type="entry name" value="CYTOCHROME_P450"/>
    <property type="match status" value="1"/>
</dbReference>
<keyword evidence="10 13" id="KW-0408">Iron</keyword>
<dbReference type="InterPro" id="IPR017972">
    <property type="entry name" value="Cyt_P450_CS"/>
</dbReference>
<gene>
    <name evidence="15" type="ORF">HPB51_027540</name>
</gene>
<evidence type="ECO:0000256" key="9">
    <source>
        <dbReference type="ARBA" id="ARBA00023002"/>
    </source>
</evidence>
<keyword evidence="12" id="KW-0472">Membrane</keyword>
<dbReference type="Gene3D" id="1.10.630.10">
    <property type="entry name" value="Cytochrome P450"/>
    <property type="match status" value="1"/>
</dbReference>
<comment type="cofactor">
    <cofactor evidence="1 13">
        <name>heme</name>
        <dbReference type="ChEBI" id="CHEBI:30413"/>
    </cofactor>
</comment>
<dbReference type="PANTHER" id="PTHR24292:SF102">
    <property type="entry name" value="CYTOCHROME P450 FAMILY-RELATED"/>
    <property type="match status" value="1"/>
</dbReference>
<feature type="binding site" description="axial binding residue" evidence="13">
    <location>
        <position position="57"/>
    </location>
    <ligand>
        <name>heme</name>
        <dbReference type="ChEBI" id="CHEBI:30413"/>
    </ligand>
    <ligandPart>
        <name>Fe</name>
        <dbReference type="ChEBI" id="CHEBI:18248"/>
    </ligandPart>
</feature>